<evidence type="ECO:0000256" key="1">
    <source>
        <dbReference type="ARBA" id="ARBA00009986"/>
    </source>
</evidence>
<dbReference type="PIRSF" id="PIRSF036492">
    <property type="entry name" value="ALDH"/>
    <property type="match status" value="1"/>
</dbReference>
<dbReference type="FunFam" id="3.40.605.10:FF:000004">
    <property type="entry name" value="Aldehyde dehydrogenase"/>
    <property type="match status" value="1"/>
</dbReference>
<evidence type="ECO:0000313" key="10">
    <source>
        <dbReference type="Proteomes" id="UP000054217"/>
    </source>
</evidence>
<feature type="active site" evidence="5 6">
    <location>
        <position position="219"/>
    </location>
</feature>
<dbReference type="STRING" id="870435.A0A0C3NR59"/>
<reference evidence="9 10" key="1">
    <citation type="submission" date="2014-04" db="EMBL/GenBank/DDBJ databases">
        <authorList>
            <consortium name="DOE Joint Genome Institute"/>
            <person name="Kuo A."/>
            <person name="Kohler A."/>
            <person name="Costa M.D."/>
            <person name="Nagy L.G."/>
            <person name="Floudas D."/>
            <person name="Copeland A."/>
            <person name="Barry K.W."/>
            <person name="Cichocki N."/>
            <person name="Veneault-Fourrey C."/>
            <person name="LaButti K."/>
            <person name="Lindquist E.A."/>
            <person name="Lipzen A."/>
            <person name="Lundell T."/>
            <person name="Morin E."/>
            <person name="Murat C."/>
            <person name="Sun H."/>
            <person name="Tunlid A."/>
            <person name="Henrissat B."/>
            <person name="Grigoriev I.V."/>
            <person name="Hibbett D.S."/>
            <person name="Martin F."/>
            <person name="Nordberg H.P."/>
            <person name="Cantor M.N."/>
            <person name="Hua S.X."/>
        </authorList>
    </citation>
    <scope>NUCLEOTIDE SEQUENCE [LARGE SCALE GENOMIC DNA]</scope>
    <source>
        <strain evidence="9 10">Marx 270</strain>
    </source>
</reference>
<dbReference type="OrthoDB" id="440325at2759"/>
<dbReference type="SUPFAM" id="SSF53720">
    <property type="entry name" value="ALDH-like"/>
    <property type="match status" value="1"/>
</dbReference>
<evidence type="ECO:0000259" key="8">
    <source>
        <dbReference type="Pfam" id="PF00171"/>
    </source>
</evidence>
<dbReference type="GO" id="GO:0005737">
    <property type="term" value="C:cytoplasm"/>
    <property type="evidence" value="ECO:0007669"/>
    <property type="project" value="TreeGrafter"/>
</dbReference>
<feature type="domain" description="Aldehyde dehydrogenase" evidence="8">
    <location>
        <begin position="29"/>
        <end position="440"/>
    </location>
</feature>
<keyword evidence="2 4" id="KW-0560">Oxidoreductase</keyword>
<dbReference type="Gene3D" id="3.40.605.10">
    <property type="entry name" value="Aldehyde Dehydrogenase, Chain A, domain 1"/>
    <property type="match status" value="1"/>
</dbReference>
<dbReference type="Proteomes" id="UP000054217">
    <property type="component" value="Unassembled WGS sequence"/>
</dbReference>
<dbReference type="InterPro" id="IPR016162">
    <property type="entry name" value="Ald_DH_N"/>
</dbReference>
<comment type="similarity">
    <text evidence="1 4 7">Belongs to the aldehyde dehydrogenase family.</text>
</comment>
<dbReference type="HOGENOM" id="CLU_005391_3_1_1"/>
<dbReference type="InterPro" id="IPR016161">
    <property type="entry name" value="Ald_DH/histidinol_DH"/>
</dbReference>
<evidence type="ECO:0000256" key="2">
    <source>
        <dbReference type="ARBA" id="ARBA00023002"/>
    </source>
</evidence>
<dbReference type="InterPro" id="IPR016163">
    <property type="entry name" value="Ald_DH_C"/>
</dbReference>
<name>A0A0C3NR59_PISTI</name>
<dbReference type="Pfam" id="PF00171">
    <property type="entry name" value="Aldedh"/>
    <property type="match status" value="1"/>
</dbReference>
<evidence type="ECO:0000256" key="4">
    <source>
        <dbReference type="PIRNR" id="PIRNR036492"/>
    </source>
</evidence>
<dbReference type="CDD" id="cd07135">
    <property type="entry name" value="ALDH_F14-YMR110C"/>
    <property type="match status" value="1"/>
</dbReference>
<dbReference type="PANTHER" id="PTHR43570:SF16">
    <property type="entry name" value="ALDEHYDE DEHYDROGENASE TYPE III, ISOFORM Q"/>
    <property type="match status" value="1"/>
</dbReference>
<dbReference type="InParanoid" id="A0A0C3NR59"/>
<dbReference type="PANTHER" id="PTHR43570">
    <property type="entry name" value="ALDEHYDE DEHYDROGENASE"/>
    <property type="match status" value="1"/>
</dbReference>
<evidence type="ECO:0000256" key="3">
    <source>
        <dbReference type="ARBA" id="ARBA00023027"/>
    </source>
</evidence>
<evidence type="ECO:0000313" key="9">
    <source>
        <dbReference type="EMBL" id="KIN97798.1"/>
    </source>
</evidence>
<dbReference type="PROSITE" id="PS00687">
    <property type="entry name" value="ALDEHYDE_DEHYDR_GLU"/>
    <property type="match status" value="1"/>
</dbReference>
<sequence>MSSTLTYTPIEEIPKIRDDLRTTFNTGVTRSLEWRKRQLYQVARLAQNEVEAICDAMARDFAKPRFEVIMAELAAVVQRALTSAESLEEWIKPEHPDVPDFQKSWKPTIYKAPKGTVLIISPWNYPVILTLQPLIGAISAGCCAILKPSEAVPHFSKLLAELLPKYLDTSAYRVINGAVPETTKILELQWDHIFYTGNGRVARIVASAAAKHLTPCSLELGGKSPVVVDATYDMELAAKRILWGKCNNAGQICVSPDYILVPRHKQDELIKGFEKAYKAFFPEGALDDANYGSIVNDFHFQRLSALLDRSRGEKVGGVFGGRRDPARRRFEPAIVRGVDENDSLLEEEIFGPILPFIAVDSLDEAIDFINARPHSLVLYAFTEDPAVKERLINETQSGGIAFNDTFQHLAVGELPFSGVGESGYGYQFLRYSFEAFTHMRSSVDIPRSEERNLSLRYPPYKTEAYQMLGGALNMPIPE</sequence>
<keyword evidence="10" id="KW-1185">Reference proteome</keyword>
<dbReference type="InterPro" id="IPR015590">
    <property type="entry name" value="Aldehyde_DH_dom"/>
</dbReference>
<protein>
    <recommendedName>
        <fullName evidence="4">Aldehyde dehydrogenase</fullName>
    </recommendedName>
</protein>
<keyword evidence="3" id="KW-0520">NAD</keyword>
<dbReference type="GO" id="GO:0006081">
    <property type="term" value="P:aldehyde metabolic process"/>
    <property type="evidence" value="ECO:0007669"/>
    <property type="project" value="InterPro"/>
</dbReference>
<evidence type="ECO:0000256" key="6">
    <source>
        <dbReference type="PROSITE-ProRule" id="PRU10007"/>
    </source>
</evidence>
<accession>A0A0C3NR59</accession>
<gene>
    <name evidence="9" type="ORF">M404DRAFT_16712</name>
</gene>
<organism evidence="9 10">
    <name type="scientific">Pisolithus tinctorius Marx 270</name>
    <dbReference type="NCBI Taxonomy" id="870435"/>
    <lineage>
        <taxon>Eukaryota</taxon>
        <taxon>Fungi</taxon>
        <taxon>Dikarya</taxon>
        <taxon>Basidiomycota</taxon>
        <taxon>Agaricomycotina</taxon>
        <taxon>Agaricomycetes</taxon>
        <taxon>Agaricomycetidae</taxon>
        <taxon>Boletales</taxon>
        <taxon>Sclerodermatineae</taxon>
        <taxon>Pisolithaceae</taxon>
        <taxon>Pisolithus</taxon>
    </lineage>
</organism>
<dbReference type="InterPro" id="IPR012394">
    <property type="entry name" value="Aldehyde_DH_NAD(P)"/>
</dbReference>
<proteinExistence type="inferred from homology"/>
<evidence type="ECO:0000256" key="7">
    <source>
        <dbReference type="RuleBase" id="RU003345"/>
    </source>
</evidence>
<feature type="active site" evidence="5">
    <location>
        <position position="253"/>
    </location>
</feature>
<evidence type="ECO:0000256" key="5">
    <source>
        <dbReference type="PIRSR" id="PIRSR036492-1"/>
    </source>
</evidence>
<dbReference type="EMBL" id="KN832024">
    <property type="protein sequence ID" value="KIN97798.1"/>
    <property type="molecule type" value="Genomic_DNA"/>
</dbReference>
<dbReference type="AlphaFoldDB" id="A0A0C3NR59"/>
<dbReference type="Gene3D" id="3.40.309.10">
    <property type="entry name" value="Aldehyde Dehydrogenase, Chain A, domain 2"/>
    <property type="match status" value="1"/>
</dbReference>
<dbReference type="GO" id="GO:0004029">
    <property type="term" value="F:aldehyde dehydrogenase (NAD+) activity"/>
    <property type="evidence" value="ECO:0007669"/>
    <property type="project" value="TreeGrafter"/>
</dbReference>
<dbReference type="FunFam" id="3.40.309.10:FF:000003">
    <property type="entry name" value="Aldehyde dehydrogenase"/>
    <property type="match status" value="1"/>
</dbReference>
<reference evidence="10" key="2">
    <citation type="submission" date="2015-01" db="EMBL/GenBank/DDBJ databases">
        <title>Evolutionary Origins and Diversification of the Mycorrhizal Mutualists.</title>
        <authorList>
            <consortium name="DOE Joint Genome Institute"/>
            <consortium name="Mycorrhizal Genomics Consortium"/>
            <person name="Kohler A."/>
            <person name="Kuo A."/>
            <person name="Nagy L.G."/>
            <person name="Floudas D."/>
            <person name="Copeland A."/>
            <person name="Barry K.W."/>
            <person name="Cichocki N."/>
            <person name="Veneault-Fourrey C."/>
            <person name="LaButti K."/>
            <person name="Lindquist E.A."/>
            <person name="Lipzen A."/>
            <person name="Lundell T."/>
            <person name="Morin E."/>
            <person name="Murat C."/>
            <person name="Riley R."/>
            <person name="Ohm R."/>
            <person name="Sun H."/>
            <person name="Tunlid A."/>
            <person name="Henrissat B."/>
            <person name="Grigoriev I.V."/>
            <person name="Hibbett D.S."/>
            <person name="Martin F."/>
        </authorList>
    </citation>
    <scope>NUCLEOTIDE SEQUENCE [LARGE SCALE GENOMIC DNA]</scope>
    <source>
        <strain evidence="10">Marx 270</strain>
    </source>
</reference>
<dbReference type="InterPro" id="IPR029510">
    <property type="entry name" value="Ald_DH_CS_GLU"/>
</dbReference>